<dbReference type="GO" id="GO:0016298">
    <property type="term" value="F:lipase activity"/>
    <property type="evidence" value="ECO:0007669"/>
    <property type="project" value="InterPro"/>
</dbReference>
<evidence type="ECO:0000256" key="2">
    <source>
        <dbReference type="ARBA" id="ARBA00010701"/>
    </source>
</evidence>
<feature type="region of interest" description="Disordered" evidence="5">
    <location>
        <begin position="58"/>
        <end position="101"/>
    </location>
</feature>
<evidence type="ECO:0000256" key="6">
    <source>
        <dbReference type="SAM" id="SignalP"/>
    </source>
</evidence>
<evidence type="ECO:0000256" key="4">
    <source>
        <dbReference type="RuleBase" id="RU004262"/>
    </source>
</evidence>
<accession>A0AAV6UBD6</accession>
<dbReference type="EMBL" id="JAFNEN010000529">
    <property type="protein sequence ID" value="KAG8181163.1"/>
    <property type="molecule type" value="Genomic_DNA"/>
</dbReference>
<proteinExistence type="inferred from homology"/>
<comment type="similarity">
    <text evidence="2 4">Belongs to the AB hydrolase superfamily. Lipase family.</text>
</comment>
<evidence type="ECO:0000256" key="5">
    <source>
        <dbReference type="SAM" id="MobiDB-lite"/>
    </source>
</evidence>
<dbReference type="AlphaFoldDB" id="A0AAV6UBD6"/>
<organism evidence="8 9">
    <name type="scientific">Oedothorax gibbosus</name>
    <dbReference type="NCBI Taxonomy" id="931172"/>
    <lineage>
        <taxon>Eukaryota</taxon>
        <taxon>Metazoa</taxon>
        <taxon>Ecdysozoa</taxon>
        <taxon>Arthropoda</taxon>
        <taxon>Chelicerata</taxon>
        <taxon>Arachnida</taxon>
        <taxon>Araneae</taxon>
        <taxon>Araneomorphae</taxon>
        <taxon>Entelegynae</taxon>
        <taxon>Araneoidea</taxon>
        <taxon>Linyphiidae</taxon>
        <taxon>Erigoninae</taxon>
        <taxon>Oedothorax</taxon>
    </lineage>
</organism>
<keyword evidence="3" id="KW-0964">Secreted</keyword>
<gene>
    <name evidence="8" type="ORF">JTE90_010938</name>
</gene>
<protein>
    <recommendedName>
        <fullName evidence="7">Lipase domain-containing protein</fullName>
    </recommendedName>
</protein>
<name>A0AAV6UBD6_9ARAC</name>
<keyword evidence="6" id="KW-0732">Signal</keyword>
<dbReference type="GO" id="GO:0016042">
    <property type="term" value="P:lipid catabolic process"/>
    <property type="evidence" value="ECO:0007669"/>
    <property type="project" value="TreeGrafter"/>
</dbReference>
<dbReference type="GO" id="GO:0005615">
    <property type="term" value="C:extracellular space"/>
    <property type="evidence" value="ECO:0007669"/>
    <property type="project" value="TreeGrafter"/>
</dbReference>
<dbReference type="Pfam" id="PF00151">
    <property type="entry name" value="Lipase"/>
    <property type="match status" value="1"/>
</dbReference>
<dbReference type="PANTHER" id="PTHR11610">
    <property type="entry name" value="LIPASE"/>
    <property type="match status" value="1"/>
</dbReference>
<dbReference type="SUPFAM" id="SSF53474">
    <property type="entry name" value="alpha/beta-Hydrolases"/>
    <property type="match status" value="1"/>
</dbReference>
<reference evidence="8 9" key="1">
    <citation type="journal article" date="2022" name="Nat. Ecol. Evol.">
        <title>A masculinizing supergene underlies an exaggerated male reproductive morph in a spider.</title>
        <authorList>
            <person name="Hendrickx F."/>
            <person name="De Corte Z."/>
            <person name="Sonet G."/>
            <person name="Van Belleghem S.M."/>
            <person name="Kostlbacher S."/>
            <person name="Vangestel C."/>
        </authorList>
    </citation>
    <scope>NUCLEOTIDE SEQUENCE [LARGE SCALE GENOMIC DNA]</scope>
    <source>
        <strain evidence="8">W744_W776</strain>
    </source>
</reference>
<feature type="domain" description="Lipase" evidence="7">
    <location>
        <begin position="156"/>
        <end position="422"/>
    </location>
</feature>
<evidence type="ECO:0000313" key="8">
    <source>
        <dbReference type="EMBL" id="KAG8181163.1"/>
    </source>
</evidence>
<evidence type="ECO:0000256" key="1">
    <source>
        <dbReference type="ARBA" id="ARBA00004613"/>
    </source>
</evidence>
<evidence type="ECO:0000256" key="3">
    <source>
        <dbReference type="ARBA" id="ARBA00022525"/>
    </source>
</evidence>
<dbReference type="InterPro" id="IPR029058">
    <property type="entry name" value="AB_hydrolase_fold"/>
</dbReference>
<comment type="caution">
    <text evidence="8">The sequence shown here is derived from an EMBL/GenBank/DDBJ whole genome shotgun (WGS) entry which is preliminary data.</text>
</comment>
<dbReference type="InterPro" id="IPR013818">
    <property type="entry name" value="Lipase"/>
</dbReference>
<dbReference type="PRINTS" id="PR00821">
    <property type="entry name" value="TAGLIPASE"/>
</dbReference>
<comment type="subcellular location">
    <subcellularLocation>
        <location evidence="1">Secreted</location>
    </subcellularLocation>
</comment>
<feature type="chain" id="PRO_5043753475" description="Lipase domain-containing protein" evidence="6">
    <location>
        <begin position="30"/>
        <end position="543"/>
    </location>
</feature>
<feature type="signal peptide" evidence="6">
    <location>
        <begin position="1"/>
        <end position="29"/>
    </location>
</feature>
<sequence>MHVIFLAAVAVSVLIAVSLLGVLIGAAHSEKGDRIPDQIVDQIMKQLFSVQSKVSKSKSISNGKASQDRRSSHSTNTIQQKTATLSEESPNEERTTMGGYAPEGDMYSPVVLLIDYFSKQLSAAQVELFNSDFRLDEIFRNIFLSFKDYLLKNLILTVKYRLYTHRNEDEKFLLFNQTSLEESGFDSSLDTKIIIHGYSSQLLNTSVFFVIKDQLLLEGNYNVIVVDWTDYNQGQYPIVVLCSYFVGFELTNLIGFLMNNTGASAESFHIIGHSVGAHIGGIAGKLTPNLGRITSLDAAALLFESFPKYFKVAQGDAKLVDAIHTNGGISLFKGAGIKAPYGDQDFFPNGGSTQPGCEIGEVYLDSDGTNTTVVSSGTEDSCNHNRASMLFLASINECRFKSVHCGSYEDFLSASYNPTCHNHNSTNQCSNDSEKHYHSIKYVEPRESNQQLSTNATSQSVHVQWGLLHFKSERNPKPRRPTISATSKVIRIVTSSETPLSLQVSTMIVCKTATGTKRKLIEMHTRMYAGSKKYFKVLRYEIE</sequence>
<feature type="compositionally biased region" description="Polar residues" evidence="5">
    <location>
        <begin position="73"/>
        <end position="88"/>
    </location>
</feature>
<dbReference type="PANTHER" id="PTHR11610:SF173">
    <property type="entry name" value="LIPASE DOMAIN-CONTAINING PROTEIN-RELATED"/>
    <property type="match status" value="1"/>
</dbReference>
<evidence type="ECO:0000259" key="7">
    <source>
        <dbReference type="Pfam" id="PF00151"/>
    </source>
</evidence>
<evidence type="ECO:0000313" key="9">
    <source>
        <dbReference type="Proteomes" id="UP000827092"/>
    </source>
</evidence>
<dbReference type="Gene3D" id="3.40.50.1820">
    <property type="entry name" value="alpha/beta hydrolase"/>
    <property type="match status" value="1"/>
</dbReference>
<dbReference type="InterPro" id="IPR000734">
    <property type="entry name" value="TAG_lipase"/>
</dbReference>
<dbReference type="Proteomes" id="UP000827092">
    <property type="component" value="Unassembled WGS sequence"/>
</dbReference>
<keyword evidence="9" id="KW-1185">Reference proteome</keyword>